<evidence type="ECO:0000313" key="3">
    <source>
        <dbReference type="EMBL" id="AZB48724.1"/>
    </source>
</evidence>
<organism evidence="3">
    <name type="scientific">Clerodendron yellow mosaic virus</name>
    <dbReference type="NCBI Taxonomy" id="326811"/>
    <lineage>
        <taxon>Viruses</taxon>
        <taxon>Monodnaviria</taxon>
        <taxon>Shotokuvirae</taxon>
        <taxon>Cressdnaviricota</taxon>
        <taxon>Repensiviricetes</taxon>
        <taxon>Geplafuvirales</taxon>
        <taxon>Geminiviridae</taxon>
        <taxon>Begomovirus</taxon>
        <taxon>Begomovirus clerodendronflavi</taxon>
    </lineage>
</organism>
<accession>A0A509GK68</accession>
<dbReference type="InterPro" id="IPR002488">
    <property type="entry name" value="Gemini_C4"/>
</dbReference>
<comment type="similarity">
    <text evidence="1">Belongs to the geminiviridae protein AC4/C4 family.</text>
</comment>
<dbReference type="Pfam" id="PF01492">
    <property type="entry name" value="Gemini_C4"/>
    <property type="match status" value="1"/>
</dbReference>
<keyword evidence="2" id="KW-0945">Host-virus interaction</keyword>
<evidence type="ECO:0000256" key="2">
    <source>
        <dbReference type="ARBA" id="ARBA00022581"/>
    </source>
</evidence>
<evidence type="ECO:0000256" key="1">
    <source>
        <dbReference type="ARBA" id="ARBA00008996"/>
    </source>
</evidence>
<protein>
    <submittedName>
        <fullName evidence="3">C4</fullName>
    </submittedName>
</protein>
<reference evidence="3" key="1">
    <citation type="submission" date="2018-06" db="EMBL/GenBank/DDBJ databases">
        <title>Detection and molecular characterization of Clerodendron yellow mosaic virus infecting clerodendrum inerme in Pakistan.</title>
        <authorList>
            <person name="Akram A."/>
        </authorList>
    </citation>
    <scope>NUCLEOTIDE SEQUENCE</scope>
    <source>
        <strain evidence="3">AAK32</strain>
    </source>
</reference>
<name>A0A509GK68_9GEMI</name>
<dbReference type="EMBL" id="MH454662">
    <property type="protein sequence ID" value="AZB48724.1"/>
    <property type="molecule type" value="Genomic_DNA"/>
</dbReference>
<sequence length="85" mass="9732">MGLCISMLSYNSRVKPSSEMRDISMSLIPTPPPSSMRTSRELDPALMSRDTSRRTEITSNGVDFRSMEDLLEEVNRQLTMLQLRH</sequence>
<proteinExistence type="inferred from homology"/>